<proteinExistence type="predicted"/>
<keyword evidence="1" id="KW-0812">Transmembrane</keyword>
<reference evidence="2" key="3">
    <citation type="submission" date="2010-09" db="EMBL/GenBank/DDBJ databases">
        <title>Annotation of Gaeumannomyces graminis var. tritici R3-111a-1.</title>
        <authorList>
            <consortium name="The Broad Institute Genome Sequencing Platform"/>
            <person name="Ma L.-J."/>
            <person name="Dead R."/>
            <person name="Young S.K."/>
            <person name="Zeng Q."/>
            <person name="Gargeya S."/>
            <person name="Fitzgerald M."/>
            <person name="Haas B."/>
            <person name="Abouelleil A."/>
            <person name="Alvarado L."/>
            <person name="Arachchi H.M."/>
            <person name="Berlin A."/>
            <person name="Brown A."/>
            <person name="Chapman S.B."/>
            <person name="Chen Z."/>
            <person name="Dunbar C."/>
            <person name="Freedman E."/>
            <person name="Gearin G."/>
            <person name="Gellesch M."/>
            <person name="Goldberg J."/>
            <person name="Griggs A."/>
            <person name="Gujja S."/>
            <person name="Heiman D."/>
            <person name="Howarth C."/>
            <person name="Larson L."/>
            <person name="Lui A."/>
            <person name="MacDonald P.J.P."/>
            <person name="Mehta T."/>
            <person name="Montmayeur A."/>
            <person name="Murphy C."/>
            <person name="Neiman D."/>
            <person name="Pearson M."/>
            <person name="Priest M."/>
            <person name="Roberts A."/>
            <person name="Saif S."/>
            <person name="Shea T."/>
            <person name="Shenoy N."/>
            <person name="Sisk P."/>
            <person name="Stolte C."/>
            <person name="Sykes S."/>
            <person name="Yandava C."/>
            <person name="Wortman J."/>
            <person name="Nusbaum C."/>
            <person name="Birren B."/>
        </authorList>
    </citation>
    <scope>NUCLEOTIDE SEQUENCE</scope>
    <source>
        <strain evidence="2">R3-111a-1</strain>
    </source>
</reference>
<keyword evidence="4" id="KW-1185">Reference proteome</keyword>
<feature type="transmembrane region" description="Helical" evidence="1">
    <location>
        <begin position="31"/>
        <end position="47"/>
    </location>
</feature>
<dbReference type="EMBL" id="GL385396">
    <property type="protein sequence ID" value="EJT79770.1"/>
    <property type="molecule type" value="Genomic_DNA"/>
</dbReference>
<evidence type="ECO:0000256" key="1">
    <source>
        <dbReference type="SAM" id="Phobius"/>
    </source>
</evidence>
<dbReference type="Proteomes" id="UP000006039">
    <property type="component" value="Unassembled WGS sequence"/>
</dbReference>
<evidence type="ECO:0000313" key="3">
    <source>
        <dbReference type="EnsemblFungi" id="EJT79770"/>
    </source>
</evidence>
<dbReference type="VEuPathDB" id="FungiDB:GGTG_04853"/>
<reference evidence="4" key="1">
    <citation type="submission" date="2010-07" db="EMBL/GenBank/DDBJ databases">
        <title>The genome sequence of Gaeumannomyces graminis var. tritici strain R3-111a-1.</title>
        <authorList>
            <consortium name="The Broad Institute Genome Sequencing Platform"/>
            <person name="Ma L.-J."/>
            <person name="Dead R."/>
            <person name="Young S."/>
            <person name="Zeng Q."/>
            <person name="Koehrsen M."/>
            <person name="Alvarado L."/>
            <person name="Berlin A."/>
            <person name="Chapman S.B."/>
            <person name="Chen Z."/>
            <person name="Freedman E."/>
            <person name="Gellesch M."/>
            <person name="Goldberg J."/>
            <person name="Griggs A."/>
            <person name="Gujja S."/>
            <person name="Heilman E.R."/>
            <person name="Heiman D."/>
            <person name="Hepburn T."/>
            <person name="Howarth C."/>
            <person name="Jen D."/>
            <person name="Larson L."/>
            <person name="Mehta T."/>
            <person name="Neiman D."/>
            <person name="Pearson M."/>
            <person name="Roberts A."/>
            <person name="Saif S."/>
            <person name="Shea T."/>
            <person name="Shenoy N."/>
            <person name="Sisk P."/>
            <person name="Stolte C."/>
            <person name="Sykes S."/>
            <person name="Walk T."/>
            <person name="White J."/>
            <person name="Yandava C."/>
            <person name="Haas B."/>
            <person name="Nusbaum C."/>
            <person name="Birren B."/>
        </authorList>
    </citation>
    <scope>NUCLEOTIDE SEQUENCE [LARGE SCALE GENOMIC DNA]</scope>
    <source>
        <strain evidence="4">R3-111a-1</strain>
    </source>
</reference>
<dbReference type="HOGENOM" id="CLU_2622168_0_0_1"/>
<reference evidence="3" key="5">
    <citation type="submission" date="2018-04" db="UniProtKB">
        <authorList>
            <consortium name="EnsemblFungi"/>
        </authorList>
    </citation>
    <scope>IDENTIFICATION</scope>
    <source>
        <strain evidence="3">R3-111a-1</strain>
    </source>
</reference>
<dbReference type="GeneID" id="20345311"/>
<evidence type="ECO:0000313" key="2">
    <source>
        <dbReference type="EMBL" id="EJT79770.1"/>
    </source>
</evidence>
<sequence length="78" mass="8987">MALLLCYRALNYSCSAQTICVTLLLFLYNKYKAYLISLFIIINMLLYQMLISSFFNLESLTIKFIITFCYILLSASSG</sequence>
<dbReference type="EnsemblFungi" id="EJT79770">
    <property type="protein sequence ID" value="EJT79770"/>
    <property type="gene ID" value="GGTG_04853"/>
</dbReference>
<protein>
    <submittedName>
        <fullName evidence="2 3">Uncharacterized protein</fullName>
    </submittedName>
</protein>
<accession>J3NU99</accession>
<reference evidence="3" key="4">
    <citation type="journal article" date="2015" name="G3 (Bethesda)">
        <title>Genome sequences of three phytopathogenic species of the Magnaporthaceae family of fungi.</title>
        <authorList>
            <person name="Okagaki L.H."/>
            <person name="Nunes C.C."/>
            <person name="Sailsbery J."/>
            <person name="Clay B."/>
            <person name="Brown D."/>
            <person name="John T."/>
            <person name="Oh Y."/>
            <person name="Young N."/>
            <person name="Fitzgerald M."/>
            <person name="Haas B.J."/>
            <person name="Zeng Q."/>
            <person name="Young S."/>
            <person name="Adiconis X."/>
            <person name="Fan L."/>
            <person name="Levin J.Z."/>
            <person name="Mitchell T.K."/>
            <person name="Okubara P.A."/>
            <person name="Farman M.L."/>
            <person name="Kohn L.M."/>
            <person name="Birren B."/>
            <person name="Ma L.-J."/>
            <person name="Dean R.A."/>
        </authorList>
    </citation>
    <scope>NUCLEOTIDE SEQUENCE</scope>
    <source>
        <strain evidence="3">R3-111a-1</strain>
    </source>
</reference>
<evidence type="ECO:0000313" key="4">
    <source>
        <dbReference type="Proteomes" id="UP000006039"/>
    </source>
</evidence>
<keyword evidence="1" id="KW-0472">Membrane</keyword>
<dbReference type="AlphaFoldDB" id="J3NU99"/>
<organism evidence="2">
    <name type="scientific">Gaeumannomyces tritici (strain R3-111a-1)</name>
    <name type="common">Wheat and barley take-all root rot fungus</name>
    <name type="synonym">Gaeumannomyces graminis var. tritici</name>
    <dbReference type="NCBI Taxonomy" id="644352"/>
    <lineage>
        <taxon>Eukaryota</taxon>
        <taxon>Fungi</taxon>
        <taxon>Dikarya</taxon>
        <taxon>Ascomycota</taxon>
        <taxon>Pezizomycotina</taxon>
        <taxon>Sordariomycetes</taxon>
        <taxon>Sordariomycetidae</taxon>
        <taxon>Magnaporthales</taxon>
        <taxon>Magnaporthaceae</taxon>
        <taxon>Gaeumannomyces</taxon>
    </lineage>
</organism>
<dbReference type="RefSeq" id="XP_009220915.1">
    <property type="nucleotide sequence ID" value="XM_009222651.1"/>
</dbReference>
<name>J3NU99_GAET3</name>
<keyword evidence="1" id="KW-1133">Transmembrane helix</keyword>
<reference evidence="2" key="2">
    <citation type="submission" date="2010-07" db="EMBL/GenBank/DDBJ databases">
        <authorList>
            <consortium name="The Broad Institute Genome Sequencing Platform"/>
            <consortium name="Broad Institute Genome Sequencing Center for Infectious Disease"/>
            <person name="Ma L.-J."/>
            <person name="Dead R."/>
            <person name="Young S."/>
            <person name="Zeng Q."/>
            <person name="Koehrsen M."/>
            <person name="Alvarado L."/>
            <person name="Berlin A."/>
            <person name="Chapman S.B."/>
            <person name="Chen Z."/>
            <person name="Freedman E."/>
            <person name="Gellesch M."/>
            <person name="Goldberg J."/>
            <person name="Griggs A."/>
            <person name="Gujja S."/>
            <person name="Heilman E.R."/>
            <person name="Heiman D."/>
            <person name="Hepburn T."/>
            <person name="Howarth C."/>
            <person name="Jen D."/>
            <person name="Larson L."/>
            <person name="Mehta T."/>
            <person name="Neiman D."/>
            <person name="Pearson M."/>
            <person name="Roberts A."/>
            <person name="Saif S."/>
            <person name="Shea T."/>
            <person name="Shenoy N."/>
            <person name="Sisk P."/>
            <person name="Stolte C."/>
            <person name="Sykes S."/>
            <person name="Walk T."/>
            <person name="White J."/>
            <person name="Yandava C."/>
            <person name="Haas B."/>
            <person name="Nusbaum C."/>
            <person name="Birren B."/>
        </authorList>
    </citation>
    <scope>NUCLEOTIDE SEQUENCE</scope>
    <source>
        <strain evidence="2">R3-111a-1</strain>
    </source>
</reference>
<gene>
    <name evidence="3" type="primary">20345311</name>
    <name evidence="2" type="ORF">GGTG_04853</name>
</gene>